<evidence type="ECO:0000256" key="1">
    <source>
        <dbReference type="SAM" id="MobiDB-lite"/>
    </source>
</evidence>
<gene>
    <name evidence="2" type="ORF">NDU88_008668</name>
</gene>
<dbReference type="EMBL" id="JANPWB010000011">
    <property type="protein sequence ID" value="KAJ1130315.1"/>
    <property type="molecule type" value="Genomic_DNA"/>
</dbReference>
<feature type="compositionally biased region" description="Basic residues" evidence="1">
    <location>
        <begin position="100"/>
        <end position="112"/>
    </location>
</feature>
<sequence length="112" mass="12662">MQVFLRVGQVSRRSGAGVSTEQLFRWGRRKWKKPPSHGSRPRRQVYTGGAFHRGRCLQRHRYLLQFHLPACRVLSQLPLPGEAGLGSGVAGESRVSRCERGRRRSAGTRSHT</sequence>
<keyword evidence="3" id="KW-1185">Reference proteome</keyword>
<evidence type="ECO:0000313" key="2">
    <source>
        <dbReference type="EMBL" id="KAJ1130315.1"/>
    </source>
</evidence>
<organism evidence="2 3">
    <name type="scientific">Pleurodeles waltl</name>
    <name type="common">Iberian ribbed newt</name>
    <dbReference type="NCBI Taxonomy" id="8319"/>
    <lineage>
        <taxon>Eukaryota</taxon>
        <taxon>Metazoa</taxon>
        <taxon>Chordata</taxon>
        <taxon>Craniata</taxon>
        <taxon>Vertebrata</taxon>
        <taxon>Euteleostomi</taxon>
        <taxon>Amphibia</taxon>
        <taxon>Batrachia</taxon>
        <taxon>Caudata</taxon>
        <taxon>Salamandroidea</taxon>
        <taxon>Salamandridae</taxon>
        <taxon>Pleurodelinae</taxon>
        <taxon>Pleurodeles</taxon>
    </lineage>
</organism>
<proteinExistence type="predicted"/>
<evidence type="ECO:0000313" key="3">
    <source>
        <dbReference type="Proteomes" id="UP001066276"/>
    </source>
</evidence>
<dbReference type="AlphaFoldDB" id="A0AAV7PTK6"/>
<protein>
    <submittedName>
        <fullName evidence="2">Uncharacterized protein</fullName>
    </submittedName>
</protein>
<dbReference type="Proteomes" id="UP001066276">
    <property type="component" value="Chromosome 7"/>
</dbReference>
<name>A0AAV7PTK6_PLEWA</name>
<accession>A0AAV7PTK6</accession>
<comment type="caution">
    <text evidence="2">The sequence shown here is derived from an EMBL/GenBank/DDBJ whole genome shotgun (WGS) entry which is preliminary data.</text>
</comment>
<reference evidence="2" key="1">
    <citation type="journal article" date="2022" name="bioRxiv">
        <title>Sequencing and chromosome-scale assembly of the giantPleurodeles waltlgenome.</title>
        <authorList>
            <person name="Brown T."/>
            <person name="Elewa A."/>
            <person name="Iarovenko S."/>
            <person name="Subramanian E."/>
            <person name="Araus A.J."/>
            <person name="Petzold A."/>
            <person name="Susuki M."/>
            <person name="Suzuki K.-i.T."/>
            <person name="Hayashi T."/>
            <person name="Toyoda A."/>
            <person name="Oliveira C."/>
            <person name="Osipova E."/>
            <person name="Leigh N.D."/>
            <person name="Simon A."/>
            <person name="Yun M.H."/>
        </authorList>
    </citation>
    <scope>NUCLEOTIDE SEQUENCE</scope>
    <source>
        <strain evidence="2">20211129_DDA</strain>
        <tissue evidence="2">Liver</tissue>
    </source>
</reference>
<feature type="region of interest" description="Disordered" evidence="1">
    <location>
        <begin position="82"/>
        <end position="112"/>
    </location>
</feature>